<reference evidence="1 2" key="1">
    <citation type="submission" date="2019-07" db="EMBL/GenBank/DDBJ databases">
        <title>Whole genome shotgun sequence of Aneurinibacillus danicus NBRC 102444.</title>
        <authorList>
            <person name="Hosoyama A."/>
            <person name="Uohara A."/>
            <person name="Ohji S."/>
            <person name="Ichikawa N."/>
        </authorList>
    </citation>
    <scope>NUCLEOTIDE SEQUENCE [LARGE SCALE GENOMIC DNA]</scope>
    <source>
        <strain evidence="1 2">NBRC 102444</strain>
    </source>
</reference>
<evidence type="ECO:0000313" key="1">
    <source>
        <dbReference type="EMBL" id="GEN36118.1"/>
    </source>
</evidence>
<proteinExistence type="predicted"/>
<dbReference type="AlphaFoldDB" id="A0A511VDT5"/>
<accession>A0A511VDT5</accession>
<evidence type="ECO:0008006" key="3">
    <source>
        <dbReference type="Google" id="ProtNLM"/>
    </source>
</evidence>
<keyword evidence="2" id="KW-1185">Reference proteome</keyword>
<name>A0A511VDT5_9BACL</name>
<organism evidence="1 2">
    <name type="scientific">Aneurinibacillus danicus</name>
    <dbReference type="NCBI Taxonomy" id="267746"/>
    <lineage>
        <taxon>Bacteria</taxon>
        <taxon>Bacillati</taxon>
        <taxon>Bacillota</taxon>
        <taxon>Bacilli</taxon>
        <taxon>Bacillales</taxon>
        <taxon>Paenibacillaceae</taxon>
        <taxon>Aneurinibacillus group</taxon>
        <taxon>Aneurinibacillus</taxon>
    </lineage>
</organism>
<sequence>MNGVSRRRRIGSYTFGLKAIYSPAILRKSGDRRVSDFKGYIGKYYTIWCGKCIKWEDVPVNSYPEKQARKMGWKNTKEYGWLCPDCIAGTTREWDLRK</sequence>
<dbReference type="EMBL" id="BJXX01000167">
    <property type="protein sequence ID" value="GEN36118.1"/>
    <property type="molecule type" value="Genomic_DNA"/>
</dbReference>
<gene>
    <name evidence="1" type="ORF">ADA01nite_35780</name>
</gene>
<dbReference type="Proteomes" id="UP000321157">
    <property type="component" value="Unassembled WGS sequence"/>
</dbReference>
<evidence type="ECO:0000313" key="2">
    <source>
        <dbReference type="Proteomes" id="UP000321157"/>
    </source>
</evidence>
<comment type="caution">
    <text evidence="1">The sequence shown here is derived from an EMBL/GenBank/DDBJ whole genome shotgun (WGS) entry which is preliminary data.</text>
</comment>
<protein>
    <recommendedName>
        <fullName evidence="3">Zinc-ribbon domain-containing protein</fullName>
    </recommendedName>
</protein>